<protein>
    <submittedName>
        <fullName evidence="2">Uncharacterized protein</fullName>
    </submittedName>
</protein>
<keyword evidence="3" id="KW-1185">Reference proteome</keyword>
<name>A0A4S4LY28_9AGAM</name>
<organism evidence="2 3">
    <name type="scientific">Bondarzewia mesenterica</name>
    <dbReference type="NCBI Taxonomy" id="1095465"/>
    <lineage>
        <taxon>Eukaryota</taxon>
        <taxon>Fungi</taxon>
        <taxon>Dikarya</taxon>
        <taxon>Basidiomycota</taxon>
        <taxon>Agaricomycotina</taxon>
        <taxon>Agaricomycetes</taxon>
        <taxon>Russulales</taxon>
        <taxon>Bondarzewiaceae</taxon>
        <taxon>Bondarzewia</taxon>
    </lineage>
</organism>
<sequence>MSQKPTHRPTPSSRFSQEEAVRKRTMWESYAVLPAKTRMRISLGICAVALAGILISDRLEAVMPSDAAPSPSPSASTASPAHTSSDASRLS</sequence>
<reference evidence="2 3" key="1">
    <citation type="submission" date="2019-02" db="EMBL/GenBank/DDBJ databases">
        <title>Genome sequencing of the rare red list fungi Bondarzewia mesenterica.</title>
        <authorList>
            <person name="Buettner E."/>
            <person name="Kellner H."/>
        </authorList>
    </citation>
    <scope>NUCLEOTIDE SEQUENCE [LARGE SCALE GENOMIC DNA]</scope>
    <source>
        <strain evidence="2 3">DSM 108281</strain>
    </source>
</reference>
<dbReference type="AlphaFoldDB" id="A0A4S4LY28"/>
<proteinExistence type="predicted"/>
<feature type="region of interest" description="Disordered" evidence="1">
    <location>
        <begin position="64"/>
        <end position="91"/>
    </location>
</feature>
<dbReference type="EMBL" id="SGPL01000114">
    <property type="protein sequence ID" value="THH17375.1"/>
    <property type="molecule type" value="Genomic_DNA"/>
</dbReference>
<gene>
    <name evidence="2" type="ORF">EW146_g3422</name>
</gene>
<dbReference type="OrthoDB" id="2555959at2759"/>
<dbReference type="Proteomes" id="UP000310158">
    <property type="component" value="Unassembled WGS sequence"/>
</dbReference>
<feature type="compositionally biased region" description="Polar residues" evidence="1">
    <location>
        <begin position="1"/>
        <end position="15"/>
    </location>
</feature>
<accession>A0A4S4LY28</accession>
<feature type="region of interest" description="Disordered" evidence="1">
    <location>
        <begin position="1"/>
        <end position="23"/>
    </location>
</feature>
<evidence type="ECO:0000313" key="2">
    <source>
        <dbReference type="EMBL" id="THH17375.1"/>
    </source>
</evidence>
<evidence type="ECO:0000256" key="1">
    <source>
        <dbReference type="SAM" id="MobiDB-lite"/>
    </source>
</evidence>
<comment type="caution">
    <text evidence="2">The sequence shown here is derived from an EMBL/GenBank/DDBJ whole genome shotgun (WGS) entry which is preliminary data.</text>
</comment>
<evidence type="ECO:0000313" key="3">
    <source>
        <dbReference type="Proteomes" id="UP000310158"/>
    </source>
</evidence>